<proteinExistence type="predicted"/>
<comment type="caution">
    <text evidence="1">The sequence shown here is derived from an EMBL/GenBank/DDBJ whole genome shotgun (WGS) entry which is preliminary data.</text>
</comment>
<evidence type="ECO:0000313" key="1">
    <source>
        <dbReference type="EMBL" id="KAH3660696.1"/>
    </source>
</evidence>
<reference evidence="1" key="1">
    <citation type="journal article" date="2021" name="Open Biol.">
        <title>Shared evolutionary footprints suggest mitochondrial oxidative damage underlies multiple complex I losses in fungi.</title>
        <authorList>
            <person name="Schikora-Tamarit M.A."/>
            <person name="Marcet-Houben M."/>
            <person name="Nosek J."/>
            <person name="Gabaldon T."/>
        </authorList>
    </citation>
    <scope>NUCLEOTIDE SEQUENCE</scope>
    <source>
        <strain evidence="1">NCAIM Y.01608</strain>
    </source>
</reference>
<gene>
    <name evidence="1" type="ORF">OGATHE_005028</name>
</gene>
<evidence type="ECO:0000313" key="2">
    <source>
        <dbReference type="Proteomes" id="UP000788993"/>
    </source>
</evidence>
<organism evidence="1 2">
    <name type="scientific">Ogataea polymorpha</name>
    <dbReference type="NCBI Taxonomy" id="460523"/>
    <lineage>
        <taxon>Eukaryota</taxon>
        <taxon>Fungi</taxon>
        <taxon>Dikarya</taxon>
        <taxon>Ascomycota</taxon>
        <taxon>Saccharomycotina</taxon>
        <taxon>Pichiomycetes</taxon>
        <taxon>Pichiales</taxon>
        <taxon>Pichiaceae</taxon>
        <taxon>Ogataea</taxon>
    </lineage>
</organism>
<accession>A0A9P8T0K1</accession>
<dbReference type="AntiFam" id="ANF00242">
    <property type="entry name" value="Shadow ORF (opposite carB)"/>
</dbReference>
<reference evidence="1" key="2">
    <citation type="submission" date="2021-01" db="EMBL/GenBank/DDBJ databases">
        <authorList>
            <person name="Schikora-Tamarit M.A."/>
        </authorList>
    </citation>
    <scope>NUCLEOTIDE SEQUENCE</scope>
    <source>
        <strain evidence="1">NCAIM Y.01608</strain>
    </source>
</reference>
<keyword evidence="2" id="KW-1185">Reference proteome</keyword>
<dbReference type="EMBL" id="JAEUBD010001468">
    <property type="protein sequence ID" value="KAH3660696.1"/>
    <property type="molecule type" value="Genomic_DNA"/>
</dbReference>
<name>A0A9P8T0K1_9ASCO</name>
<sequence>MNEGSTCLMAFWKDSSKLRPMAITSPTDFIEEPMSLLTCWNFDRSHLGILPIGLQSILHITFSNNTKVTDNLDGSRSEHVVLLVRKRLRRSNHNRVSSVDSQWVEILHITDGDAVSDSVSDHLVLDLFPSFQRLLHKNLRSKRKRLRSKISQFGLIGSKTRSKTSQSVGRSDNNRIPNLVRSSKRIVNSFNSNGLGNWDIDLIQRLSKQVSVLRGLQSFDWSPKNLDTIFFENTHFFQLNTNVQTSLASKCEQHSIRSFPFNDIRNVLGSDWKIVDLVGKGMRSLVGSNIRVNQDRLLVGLLQGLDGLGTGIVKLSCLANRQSSRANH</sequence>
<protein>
    <submittedName>
        <fullName evidence="1">Uncharacterized protein</fullName>
    </submittedName>
</protein>
<dbReference type="Proteomes" id="UP000788993">
    <property type="component" value="Unassembled WGS sequence"/>
</dbReference>
<dbReference type="AlphaFoldDB" id="A0A9P8T0K1"/>